<feature type="binding site" evidence="11">
    <location>
        <position position="35"/>
    </location>
    <ligand>
        <name>ATP</name>
        <dbReference type="ChEBI" id="CHEBI:30616"/>
    </ligand>
</feature>
<feature type="binding site" evidence="11">
    <location>
        <position position="165"/>
    </location>
    <ligand>
        <name>CTP</name>
        <dbReference type="ChEBI" id="CHEBI:37563"/>
    </ligand>
</feature>
<dbReference type="EC" id="2.7.7.72" evidence="11"/>
<evidence type="ECO:0000256" key="2">
    <source>
        <dbReference type="ARBA" id="ARBA00022679"/>
    </source>
</evidence>
<feature type="binding site" evidence="11">
    <location>
        <position position="162"/>
    </location>
    <ligand>
        <name>ATP</name>
        <dbReference type="ChEBI" id="CHEBI:30616"/>
    </ligand>
</feature>
<evidence type="ECO:0000256" key="7">
    <source>
        <dbReference type="ARBA" id="ARBA00022800"/>
    </source>
</evidence>
<dbReference type="PANTHER" id="PTHR46173:SF1">
    <property type="entry name" value="CCA TRNA NUCLEOTIDYLTRANSFERASE 1, MITOCHONDRIAL"/>
    <property type="match status" value="1"/>
</dbReference>
<evidence type="ECO:0000256" key="1">
    <source>
        <dbReference type="ARBA" id="ARBA00001946"/>
    </source>
</evidence>
<dbReference type="InterPro" id="IPR043519">
    <property type="entry name" value="NT_sf"/>
</dbReference>
<evidence type="ECO:0000259" key="14">
    <source>
        <dbReference type="Pfam" id="PF13735"/>
    </source>
</evidence>
<keyword evidence="6 11" id="KW-0547">Nucleotide-binding</keyword>
<comment type="similarity">
    <text evidence="11">Belongs to the tRNA nucleotidyltransferase/poly(A) polymerase family. Bacterial CCA-adding enzyme type 3 subfamily.</text>
</comment>
<comment type="caution">
    <text evidence="15">The sequence shown here is derived from an EMBL/GenBank/DDBJ whole genome shotgun (WGS) entry which is preliminary data.</text>
</comment>
<keyword evidence="3 11" id="KW-0819">tRNA processing</keyword>
<evidence type="ECO:0000256" key="5">
    <source>
        <dbReference type="ARBA" id="ARBA00022723"/>
    </source>
</evidence>
<dbReference type="EMBL" id="AZFE01000032">
    <property type="protein sequence ID" value="KRL54829.1"/>
    <property type="molecule type" value="Genomic_DNA"/>
</dbReference>
<comment type="catalytic activity">
    <reaction evidence="11">
        <text>a tRNA precursor + 2 CTP + ATP = a tRNA with a 3' CCA end + 3 diphosphate</text>
        <dbReference type="Rhea" id="RHEA:14433"/>
        <dbReference type="Rhea" id="RHEA-COMP:10465"/>
        <dbReference type="Rhea" id="RHEA-COMP:10468"/>
        <dbReference type="ChEBI" id="CHEBI:30616"/>
        <dbReference type="ChEBI" id="CHEBI:33019"/>
        <dbReference type="ChEBI" id="CHEBI:37563"/>
        <dbReference type="ChEBI" id="CHEBI:74896"/>
        <dbReference type="ChEBI" id="CHEBI:83071"/>
        <dbReference type="EC" id="2.7.7.72"/>
    </reaction>
</comment>
<evidence type="ECO:0000256" key="9">
    <source>
        <dbReference type="ARBA" id="ARBA00022842"/>
    </source>
</evidence>
<dbReference type="STRING" id="1423778.FC70_GL001631"/>
<evidence type="ECO:0000256" key="6">
    <source>
        <dbReference type="ARBA" id="ARBA00022741"/>
    </source>
</evidence>
<dbReference type="Gene3D" id="1.10.246.80">
    <property type="match status" value="1"/>
</dbReference>
<dbReference type="InterPro" id="IPR032828">
    <property type="entry name" value="PolyA_RNA-bd"/>
</dbReference>
<evidence type="ECO:0000259" key="12">
    <source>
        <dbReference type="Pfam" id="PF01743"/>
    </source>
</evidence>
<feature type="binding site" evidence="11">
    <location>
        <position position="116"/>
    </location>
    <ligand>
        <name>CTP</name>
        <dbReference type="ChEBI" id="CHEBI:37563"/>
    </ligand>
</feature>
<feature type="binding site" evidence="11">
    <location>
        <position position="32"/>
    </location>
    <ligand>
        <name>ATP</name>
        <dbReference type="ChEBI" id="CHEBI:30616"/>
    </ligand>
</feature>
<dbReference type="Proteomes" id="UP000051697">
    <property type="component" value="Unassembled WGS sequence"/>
</dbReference>
<keyword evidence="5 11" id="KW-0479">Metal-binding</keyword>
<dbReference type="GO" id="GO:0000049">
    <property type="term" value="F:tRNA binding"/>
    <property type="evidence" value="ECO:0007669"/>
    <property type="project" value="UniProtKB-UniRule"/>
</dbReference>
<keyword evidence="2 11" id="KW-0808">Transferase</keyword>
<dbReference type="GO" id="GO:0042245">
    <property type="term" value="P:RNA repair"/>
    <property type="evidence" value="ECO:0007669"/>
    <property type="project" value="UniProtKB-KW"/>
</dbReference>
<dbReference type="OrthoDB" id="9805698at2"/>
<name>A0A0R1RCL2_9LACO</name>
<evidence type="ECO:0000256" key="11">
    <source>
        <dbReference type="HAMAP-Rule" id="MF_01263"/>
    </source>
</evidence>
<feature type="binding site" evidence="11">
    <location>
        <position position="45"/>
    </location>
    <ligand>
        <name>Mg(2+)</name>
        <dbReference type="ChEBI" id="CHEBI:18420"/>
    </ligand>
</feature>
<gene>
    <name evidence="11" type="primary">cca</name>
    <name evidence="15" type="ORF">FC70_GL001631</name>
</gene>
<dbReference type="AlphaFoldDB" id="A0A0R1RCL2"/>
<keyword evidence="10 11" id="KW-0694">RNA-binding</keyword>
<accession>A0A0R1RCL2</accession>
<feature type="binding site" evidence="11">
    <location>
        <position position="32"/>
    </location>
    <ligand>
        <name>CTP</name>
        <dbReference type="ChEBI" id="CHEBI:37563"/>
    </ligand>
</feature>
<feature type="binding site" evidence="11">
    <location>
        <position position="168"/>
    </location>
    <ligand>
        <name>ATP</name>
        <dbReference type="ChEBI" id="CHEBI:30616"/>
    </ligand>
</feature>
<evidence type="ECO:0000259" key="13">
    <source>
        <dbReference type="Pfam" id="PF12627"/>
    </source>
</evidence>
<sequence length="404" mass="45542">MIIKNLPIEFEEARPIMRAIEDAGYEAYFVGGSVRDTILGHAIHDVDIATSAYPEEIKKIFNHTVDTGIEHGTVMILDHGEGYETTTFRTESGYQDFRRPDEVTFVRSLKEDLKRRDFTINALAMRENGEVIDLFNGLDDLDNHIIRTVGEAYERFHEDALRMMRAVRFAGQLNFKIEQKTLLGITENASLLEKIAVERIRVELEKLCMGQYVQLGMKPFVTTKLYQYCPEMIPYYDVLSRLSNTSIPELKSDTEVWSFITYAIELNGSDCSHFLKAWKTSNQVISDVLTIHDVINAIMTNKLDEMVIYQAGLERSLVAQKLSVFFEGNVTANVIKEIAAALPIKSKSDLKVDGGQLIKQLGIKPGPLVGKLLVILENQVVRGILTNDEATLIKFATQIAAEEG</sequence>
<dbReference type="NCBIfam" id="NF009814">
    <property type="entry name" value="PRK13299.1"/>
    <property type="match status" value="1"/>
</dbReference>
<comment type="cofactor">
    <cofactor evidence="1 11">
        <name>Mg(2+)</name>
        <dbReference type="ChEBI" id="CHEBI:18420"/>
    </cofactor>
</comment>
<protein>
    <recommendedName>
        <fullName evidence="11">CCA-adding enzyme</fullName>
        <ecNumber evidence="11">2.7.7.72</ecNumber>
    </recommendedName>
    <alternativeName>
        <fullName evidence="11">CCA tRNA nucleotidyltransferase</fullName>
    </alternativeName>
    <alternativeName>
        <fullName evidence="11">tRNA CCA-pyrophosphorylase</fullName>
    </alternativeName>
    <alternativeName>
        <fullName evidence="11">tRNA adenylyl-/cytidylyl- transferase</fullName>
    </alternativeName>
    <alternativeName>
        <fullName evidence="11">tRNA nucleotidyltransferase</fullName>
    </alternativeName>
    <alternativeName>
        <fullName evidence="11">tRNA-NT</fullName>
    </alternativeName>
</protein>
<feature type="binding site" evidence="11">
    <location>
        <position position="47"/>
    </location>
    <ligand>
        <name>Mg(2+)</name>
        <dbReference type="ChEBI" id="CHEBI:18420"/>
    </ligand>
</feature>
<comment type="miscellaneous">
    <text evidence="11">A single active site specifically recognizes both ATP and CTP and is responsible for their addition.</text>
</comment>
<evidence type="ECO:0000256" key="3">
    <source>
        <dbReference type="ARBA" id="ARBA00022694"/>
    </source>
</evidence>
<dbReference type="GO" id="GO:0004810">
    <property type="term" value="F:CCA tRNA nucleotidyltransferase activity"/>
    <property type="evidence" value="ECO:0007669"/>
    <property type="project" value="UniProtKB-UniRule"/>
</dbReference>
<dbReference type="Pfam" id="PF12627">
    <property type="entry name" value="PolyA_pol_RNAbd"/>
    <property type="match status" value="1"/>
</dbReference>
<feature type="domain" description="Poly A polymerase head" evidence="12">
    <location>
        <begin position="27"/>
        <end position="147"/>
    </location>
</feature>
<keyword evidence="7 11" id="KW-0692">RNA repair</keyword>
<feature type="binding site" evidence="11">
    <location>
        <position position="162"/>
    </location>
    <ligand>
        <name>CTP</name>
        <dbReference type="ChEBI" id="CHEBI:37563"/>
    </ligand>
</feature>
<feature type="binding site" evidence="11">
    <location>
        <position position="159"/>
    </location>
    <ligand>
        <name>ATP</name>
        <dbReference type="ChEBI" id="CHEBI:30616"/>
    </ligand>
</feature>
<dbReference type="Gene3D" id="3.30.460.10">
    <property type="entry name" value="Beta Polymerase, domain 2"/>
    <property type="match status" value="1"/>
</dbReference>
<organism evidence="15 16">
    <name type="scientific">Paucilactobacillus oligofermentans DSM 15707 = LMG 22743</name>
    <dbReference type="NCBI Taxonomy" id="1423778"/>
    <lineage>
        <taxon>Bacteria</taxon>
        <taxon>Bacillati</taxon>
        <taxon>Bacillota</taxon>
        <taxon>Bacilli</taxon>
        <taxon>Lactobacillales</taxon>
        <taxon>Lactobacillaceae</taxon>
        <taxon>Paucilactobacillus</taxon>
    </lineage>
</organism>
<dbReference type="SUPFAM" id="SSF81891">
    <property type="entry name" value="Poly A polymerase C-terminal region-like"/>
    <property type="match status" value="1"/>
</dbReference>
<feature type="binding site" evidence="11">
    <location>
        <position position="159"/>
    </location>
    <ligand>
        <name>CTP</name>
        <dbReference type="ChEBI" id="CHEBI:37563"/>
    </ligand>
</feature>
<proteinExistence type="inferred from homology"/>
<dbReference type="CDD" id="cd05398">
    <property type="entry name" value="NT_ClassII-CCAase"/>
    <property type="match status" value="1"/>
</dbReference>
<comment type="catalytic activity">
    <reaction evidence="11">
        <text>a tRNA with a 3' CCA end + 2 CTP + ATP = a tRNA with a 3' CCACCA end + 3 diphosphate</text>
        <dbReference type="Rhea" id="RHEA:76235"/>
        <dbReference type="Rhea" id="RHEA-COMP:10468"/>
        <dbReference type="Rhea" id="RHEA-COMP:18655"/>
        <dbReference type="ChEBI" id="CHEBI:30616"/>
        <dbReference type="ChEBI" id="CHEBI:33019"/>
        <dbReference type="ChEBI" id="CHEBI:37563"/>
        <dbReference type="ChEBI" id="CHEBI:83071"/>
        <dbReference type="ChEBI" id="CHEBI:195187"/>
    </reaction>
</comment>
<comment type="function">
    <text evidence="11">Catalyzes the addition and repair of the essential 3'-terminal CCA sequence in tRNAs without using a nucleic acid template. Adds these three nucleotides in the order of C, C, and A to the tRNA nucleotide-73, using CTP and ATP as substrates and producing inorganic pyrophosphate. tRNA 3'-terminal CCA addition is required both for tRNA processing and repair. Also involved in tRNA surveillance by mediating tandem CCA addition to generate a CCACCA at the 3' terminus of unstable tRNAs. While stable tRNAs receive only 3'-terminal CCA, unstable tRNAs are marked with CCACCA and rapidly degraded.</text>
</comment>
<evidence type="ECO:0000313" key="15">
    <source>
        <dbReference type="EMBL" id="KRL54829.1"/>
    </source>
</evidence>
<feature type="binding site" evidence="11">
    <location>
        <position position="35"/>
    </location>
    <ligand>
        <name>CTP</name>
        <dbReference type="ChEBI" id="CHEBI:37563"/>
    </ligand>
</feature>
<dbReference type="Gene3D" id="1.10.110.30">
    <property type="match status" value="1"/>
</dbReference>
<feature type="binding site" evidence="11">
    <location>
        <position position="116"/>
    </location>
    <ligand>
        <name>ATP</name>
        <dbReference type="ChEBI" id="CHEBI:30616"/>
    </ligand>
</feature>
<evidence type="ECO:0000256" key="8">
    <source>
        <dbReference type="ARBA" id="ARBA00022840"/>
    </source>
</evidence>
<dbReference type="HAMAP" id="MF_01263">
    <property type="entry name" value="CCA_bact_type3"/>
    <property type="match status" value="1"/>
</dbReference>
<dbReference type="Pfam" id="PF01743">
    <property type="entry name" value="PolyA_pol"/>
    <property type="match status" value="1"/>
</dbReference>
<comment type="subunit">
    <text evidence="11">Homodimer.</text>
</comment>
<keyword evidence="9 11" id="KW-0460">Magnesium</keyword>
<dbReference type="InterPro" id="IPR050264">
    <property type="entry name" value="Bact_CCA-adding_enz_type3_sf"/>
</dbReference>
<dbReference type="Pfam" id="PF13735">
    <property type="entry name" value="tRNA_NucTran2_2"/>
    <property type="match status" value="1"/>
</dbReference>
<keyword evidence="8 11" id="KW-0067">ATP-binding</keyword>
<dbReference type="GO" id="GO:0001680">
    <property type="term" value="P:tRNA 3'-terminal CCA addition"/>
    <property type="evidence" value="ECO:0007669"/>
    <property type="project" value="UniProtKB-UniRule"/>
</dbReference>
<feature type="binding site" evidence="11">
    <location>
        <position position="168"/>
    </location>
    <ligand>
        <name>CTP</name>
        <dbReference type="ChEBI" id="CHEBI:37563"/>
    </ligand>
</feature>
<feature type="binding site" evidence="11">
    <location>
        <position position="165"/>
    </location>
    <ligand>
        <name>ATP</name>
        <dbReference type="ChEBI" id="CHEBI:30616"/>
    </ligand>
</feature>
<dbReference type="GO" id="GO:0000287">
    <property type="term" value="F:magnesium ion binding"/>
    <property type="evidence" value="ECO:0007669"/>
    <property type="project" value="UniProtKB-UniRule"/>
</dbReference>
<keyword evidence="4 11" id="KW-0548">Nucleotidyltransferase</keyword>
<dbReference type="InterPro" id="IPR023068">
    <property type="entry name" value="CCA-adding_enz_firmicutes"/>
</dbReference>
<dbReference type="SUPFAM" id="SSF81301">
    <property type="entry name" value="Nucleotidyltransferase"/>
    <property type="match status" value="1"/>
</dbReference>
<feature type="domain" description="CCA-adding enzyme C-terminal" evidence="14">
    <location>
        <begin position="250"/>
        <end position="396"/>
    </location>
</feature>
<dbReference type="PANTHER" id="PTHR46173">
    <property type="entry name" value="CCA TRNA NUCLEOTIDYLTRANSFERASE 1, MITOCHONDRIAL"/>
    <property type="match status" value="1"/>
</dbReference>
<evidence type="ECO:0000256" key="10">
    <source>
        <dbReference type="ARBA" id="ARBA00022884"/>
    </source>
</evidence>
<dbReference type="GO" id="GO:0160016">
    <property type="term" value="F:CCACCA tRNA nucleotidyltransferase activity"/>
    <property type="evidence" value="ECO:0007669"/>
    <property type="project" value="RHEA"/>
</dbReference>
<evidence type="ECO:0000313" key="16">
    <source>
        <dbReference type="Proteomes" id="UP000051697"/>
    </source>
</evidence>
<dbReference type="Gene3D" id="1.20.58.560">
    <property type="match status" value="1"/>
</dbReference>
<dbReference type="GO" id="GO:0005524">
    <property type="term" value="F:ATP binding"/>
    <property type="evidence" value="ECO:0007669"/>
    <property type="project" value="UniProtKB-UniRule"/>
</dbReference>
<dbReference type="PATRIC" id="fig|1423778.4.peg.1669"/>
<feature type="domain" description="tRNA nucleotidyltransferase/poly(A) polymerase RNA and SrmB- binding" evidence="13">
    <location>
        <begin position="174"/>
        <end position="232"/>
    </location>
</feature>
<reference evidence="15 16" key="1">
    <citation type="journal article" date="2015" name="Genome Announc.">
        <title>Expanding the biotechnology potential of lactobacilli through comparative genomics of 213 strains and associated genera.</title>
        <authorList>
            <person name="Sun Z."/>
            <person name="Harris H.M."/>
            <person name="McCann A."/>
            <person name="Guo C."/>
            <person name="Argimon S."/>
            <person name="Zhang W."/>
            <person name="Yang X."/>
            <person name="Jeffery I.B."/>
            <person name="Cooney J.C."/>
            <person name="Kagawa T.F."/>
            <person name="Liu W."/>
            <person name="Song Y."/>
            <person name="Salvetti E."/>
            <person name="Wrobel A."/>
            <person name="Rasinkangas P."/>
            <person name="Parkhill J."/>
            <person name="Rea M.C."/>
            <person name="O'Sullivan O."/>
            <person name="Ritari J."/>
            <person name="Douillard F.P."/>
            <person name="Paul Ross R."/>
            <person name="Yang R."/>
            <person name="Briner A.E."/>
            <person name="Felis G.E."/>
            <person name="de Vos W.M."/>
            <person name="Barrangou R."/>
            <person name="Klaenhammer T.R."/>
            <person name="Caufield P.W."/>
            <person name="Cui Y."/>
            <person name="Zhang H."/>
            <person name="O'Toole P.W."/>
        </authorList>
    </citation>
    <scope>NUCLEOTIDE SEQUENCE [LARGE SCALE GENOMIC DNA]</scope>
    <source>
        <strain evidence="15 16">DSM 15707</strain>
    </source>
</reference>
<dbReference type="RefSeq" id="WP_057890543.1">
    <property type="nucleotide sequence ID" value="NZ_AZFE01000032.1"/>
</dbReference>
<evidence type="ECO:0000256" key="4">
    <source>
        <dbReference type="ARBA" id="ARBA00022695"/>
    </source>
</evidence>
<dbReference type="InterPro" id="IPR002646">
    <property type="entry name" value="PolA_pol_head_dom"/>
</dbReference>
<dbReference type="InterPro" id="IPR032810">
    <property type="entry name" value="CCA-adding_enz_C"/>
</dbReference>
<keyword evidence="16" id="KW-1185">Reference proteome</keyword>